<evidence type="ECO:0000313" key="2">
    <source>
        <dbReference type="Proteomes" id="UP000245926"/>
    </source>
</evidence>
<dbReference type="RefSeq" id="WP_109894884.1">
    <property type="nucleotide sequence ID" value="NZ_CP029550.1"/>
</dbReference>
<gene>
    <name evidence="1" type="ORF">DK389_28710</name>
</gene>
<name>A0A2U8WE16_9HYPH</name>
<reference evidence="2" key="1">
    <citation type="submission" date="2018-05" db="EMBL/GenBank/DDBJ databases">
        <title>Complete Genome Sequence of Methylobacterium sp. 17SD2-17.</title>
        <authorList>
            <person name="Srinivasan S."/>
        </authorList>
    </citation>
    <scope>NUCLEOTIDE SEQUENCE [LARGE SCALE GENOMIC DNA]</scope>
    <source>
        <strain evidence="2">17SD2-17</strain>
    </source>
</reference>
<dbReference type="Proteomes" id="UP000245926">
    <property type="component" value="Chromosome"/>
</dbReference>
<dbReference type="OrthoDB" id="8003682at2"/>
<dbReference type="EMBL" id="CP029550">
    <property type="protein sequence ID" value="AWN43768.1"/>
    <property type="molecule type" value="Genomic_DNA"/>
</dbReference>
<sequence>MADRLTIGDLFKSHALAEDDITAAVEAFMADPKTAVFAIAGNYSVNLASAVKAHPFARDNLRNPEASPG</sequence>
<organism evidence="1 2">
    <name type="scientific">Methylobacterium durans</name>
    <dbReference type="NCBI Taxonomy" id="2202825"/>
    <lineage>
        <taxon>Bacteria</taxon>
        <taxon>Pseudomonadati</taxon>
        <taxon>Pseudomonadota</taxon>
        <taxon>Alphaproteobacteria</taxon>
        <taxon>Hyphomicrobiales</taxon>
        <taxon>Methylobacteriaceae</taxon>
        <taxon>Methylobacterium</taxon>
    </lineage>
</organism>
<dbReference type="KEGG" id="mets:DK389_28710"/>
<dbReference type="AlphaFoldDB" id="A0A2U8WE16"/>
<protein>
    <submittedName>
        <fullName evidence="1">Uncharacterized protein</fullName>
    </submittedName>
</protein>
<keyword evidence="2" id="KW-1185">Reference proteome</keyword>
<evidence type="ECO:0000313" key="1">
    <source>
        <dbReference type="EMBL" id="AWN43768.1"/>
    </source>
</evidence>
<proteinExistence type="predicted"/>
<accession>A0A2U8WE16</accession>